<keyword evidence="9" id="KW-0342">GTP-binding</keyword>
<comment type="subcellular location">
    <subcellularLocation>
        <location evidence="1">Cell membrane</location>
        <topology evidence="1">Peripheral membrane protein</topology>
        <orientation evidence="1">Cytoplasmic side</orientation>
    </subcellularLocation>
</comment>
<evidence type="ECO:0000313" key="15">
    <source>
        <dbReference type="EMBL" id="MFD1204167.1"/>
    </source>
</evidence>
<gene>
    <name evidence="15" type="primary">flhF</name>
    <name evidence="15" type="ORF">ACFQ38_03340</name>
</gene>
<feature type="domain" description="SRP54-type proteins GTP-binding" evidence="14">
    <location>
        <begin position="178"/>
        <end position="369"/>
    </location>
</feature>
<keyword evidence="7" id="KW-1005">Bacterial flagellum biogenesis</keyword>
<evidence type="ECO:0000256" key="13">
    <source>
        <dbReference type="NCBIfam" id="TIGR03499"/>
    </source>
</evidence>
<evidence type="ECO:0000256" key="9">
    <source>
        <dbReference type="ARBA" id="ARBA00023134"/>
    </source>
</evidence>
<organism evidence="15 16">
    <name type="scientific">Sporosarcina contaminans</name>
    <dbReference type="NCBI Taxonomy" id="633403"/>
    <lineage>
        <taxon>Bacteria</taxon>
        <taxon>Bacillati</taxon>
        <taxon>Bacillota</taxon>
        <taxon>Bacilli</taxon>
        <taxon>Bacillales</taxon>
        <taxon>Caryophanaceae</taxon>
        <taxon>Sporosarcina</taxon>
    </lineage>
</organism>
<keyword evidence="15" id="KW-0282">Flagellum</keyword>
<dbReference type="InterPro" id="IPR020006">
    <property type="entry name" value="FlhF"/>
</dbReference>
<evidence type="ECO:0000259" key="14">
    <source>
        <dbReference type="SMART" id="SM00962"/>
    </source>
</evidence>
<keyword evidence="11" id="KW-1006">Bacterial flagellum protein export</keyword>
<keyword evidence="4" id="KW-0813">Transport</keyword>
<name>A0ABW3TUV0_9BACL</name>
<dbReference type="EMBL" id="JBHTLT010000016">
    <property type="protein sequence ID" value="MFD1204167.1"/>
    <property type="molecule type" value="Genomic_DNA"/>
</dbReference>
<keyword evidence="5" id="KW-1003">Cell membrane</keyword>
<keyword evidence="16" id="KW-1185">Reference proteome</keyword>
<dbReference type="SMART" id="SM00962">
    <property type="entry name" value="SRP54"/>
    <property type="match status" value="1"/>
</dbReference>
<evidence type="ECO:0000313" key="16">
    <source>
        <dbReference type="Proteomes" id="UP001597231"/>
    </source>
</evidence>
<evidence type="ECO:0000256" key="3">
    <source>
        <dbReference type="ARBA" id="ARBA00014919"/>
    </source>
</evidence>
<dbReference type="PANTHER" id="PTHR43134">
    <property type="entry name" value="SIGNAL RECOGNITION PARTICLE RECEPTOR SUBUNIT ALPHA"/>
    <property type="match status" value="1"/>
</dbReference>
<proteinExistence type="inferred from homology"/>
<dbReference type="PANTHER" id="PTHR43134:SF3">
    <property type="entry name" value="FLAGELLAR BIOSYNTHESIS PROTEIN FLHF"/>
    <property type="match status" value="1"/>
</dbReference>
<accession>A0ABW3TUV0</accession>
<dbReference type="InterPro" id="IPR047040">
    <property type="entry name" value="FlhF__GTPase_dom"/>
</dbReference>
<keyword evidence="6" id="KW-0547">Nucleotide-binding</keyword>
<dbReference type="SUPFAM" id="SSF52540">
    <property type="entry name" value="P-loop containing nucleoside triphosphate hydrolases"/>
    <property type="match status" value="1"/>
</dbReference>
<protein>
    <recommendedName>
        <fullName evidence="3 13">Flagellar biosynthesis protein FlhF</fullName>
    </recommendedName>
</protein>
<keyword evidence="15" id="KW-0969">Cilium</keyword>
<sequence>MKMKKYSAATMVEAMKKVRADFGDDAVILNSSVVKTKGFLGFFKKQSVEVLAGYDEPVEKPAPFKKEDHYAPIQQVVEHNVKPSVDLKNEMEEMKKMLQEMKQSVSFSQYPDSMNPLLTLLERQELSQSLMLSIGDGIFTKMKEEKRDFTVKEQAEIAKELLLKEFTNIPFGGISFTKKYINVLGPTGVGKTTTIAKIAARSVLEHKKKIGFITTDTYRIAAIEQLKTYANLLQAPVEVAYSHEDFLAAIENLGDRDMIFIDTAGRNYKEEKFVNDLKQLINFDLEMESFLVLSVTSKEEDMKMIIEQFQSFPIEKFIFTKIDETGSVGPMFNLMQQYKMGTAYYTDGQEVPEDIAEAELEKMIDLLLAGVAHA</sequence>
<evidence type="ECO:0000256" key="10">
    <source>
        <dbReference type="ARBA" id="ARBA00023136"/>
    </source>
</evidence>
<reference evidence="16" key="1">
    <citation type="journal article" date="2019" name="Int. J. Syst. Evol. Microbiol.">
        <title>The Global Catalogue of Microorganisms (GCM) 10K type strain sequencing project: providing services to taxonomists for standard genome sequencing and annotation.</title>
        <authorList>
            <consortium name="The Broad Institute Genomics Platform"/>
            <consortium name="The Broad Institute Genome Sequencing Center for Infectious Disease"/>
            <person name="Wu L."/>
            <person name="Ma J."/>
        </authorList>
    </citation>
    <scope>NUCLEOTIDE SEQUENCE [LARGE SCALE GENOMIC DNA]</scope>
    <source>
        <strain evidence="16">CCUG 53915</strain>
    </source>
</reference>
<evidence type="ECO:0000256" key="4">
    <source>
        <dbReference type="ARBA" id="ARBA00022448"/>
    </source>
</evidence>
<dbReference type="CDD" id="cd17873">
    <property type="entry name" value="FlhF"/>
    <property type="match status" value="1"/>
</dbReference>
<dbReference type="Gene3D" id="1.20.120.1380">
    <property type="entry name" value="Flagellar FlhF biosynthesis protein, N domain"/>
    <property type="match status" value="1"/>
</dbReference>
<keyword evidence="15" id="KW-0966">Cell projection</keyword>
<evidence type="ECO:0000256" key="1">
    <source>
        <dbReference type="ARBA" id="ARBA00004413"/>
    </source>
</evidence>
<dbReference type="Gene3D" id="3.40.50.300">
    <property type="entry name" value="P-loop containing nucleotide triphosphate hydrolases"/>
    <property type="match status" value="1"/>
</dbReference>
<comment type="similarity">
    <text evidence="2">Belongs to the GTP-binding SRP family.</text>
</comment>
<evidence type="ECO:0000256" key="5">
    <source>
        <dbReference type="ARBA" id="ARBA00022475"/>
    </source>
</evidence>
<evidence type="ECO:0000256" key="6">
    <source>
        <dbReference type="ARBA" id="ARBA00022741"/>
    </source>
</evidence>
<dbReference type="RefSeq" id="WP_336822486.1">
    <property type="nucleotide sequence ID" value="NZ_JBHTLT010000016.1"/>
</dbReference>
<evidence type="ECO:0000256" key="2">
    <source>
        <dbReference type="ARBA" id="ARBA00008531"/>
    </source>
</evidence>
<dbReference type="Proteomes" id="UP001597231">
    <property type="component" value="Unassembled WGS sequence"/>
</dbReference>
<evidence type="ECO:0000256" key="11">
    <source>
        <dbReference type="ARBA" id="ARBA00023225"/>
    </source>
</evidence>
<comment type="caution">
    <text evidence="15">The sequence shown here is derived from an EMBL/GenBank/DDBJ whole genome shotgun (WGS) entry which is preliminary data.</text>
</comment>
<evidence type="ECO:0000256" key="8">
    <source>
        <dbReference type="ARBA" id="ARBA00022927"/>
    </source>
</evidence>
<keyword evidence="10" id="KW-0472">Membrane</keyword>
<dbReference type="InterPro" id="IPR000897">
    <property type="entry name" value="SRP54_GTPase_dom"/>
</dbReference>
<keyword evidence="8" id="KW-0653">Protein transport</keyword>
<evidence type="ECO:0000256" key="7">
    <source>
        <dbReference type="ARBA" id="ARBA00022795"/>
    </source>
</evidence>
<evidence type="ECO:0000256" key="12">
    <source>
        <dbReference type="ARBA" id="ARBA00025337"/>
    </source>
</evidence>
<comment type="function">
    <text evidence="12">Necessary for flagellar biosynthesis. May be involved in translocation of the flagellum.</text>
</comment>
<dbReference type="Pfam" id="PF00448">
    <property type="entry name" value="SRP54"/>
    <property type="match status" value="1"/>
</dbReference>
<dbReference type="InterPro" id="IPR027417">
    <property type="entry name" value="P-loop_NTPase"/>
</dbReference>
<dbReference type="NCBIfam" id="TIGR03499">
    <property type="entry name" value="FlhF"/>
    <property type="match status" value="1"/>
</dbReference>